<dbReference type="AlphaFoldDB" id="A0AA38X2U1"/>
<dbReference type="SMART" id="SM00829">
    <property type="entry name" value="PKS_ER"/>
    <property type="match status" value="1"/>
</dbReference>
<feature type="domain" description="Enoyl reductase (ER)" evidence="1">
    <location>
        <begin position="18"/>
        <end position="344"/>
    </location>
</feature>
<evidence type="ECO:0000313" key="2">
    <source>
        <dbReference type="EMBL" id="KAJ9605683.1"/>
    </source>
</evidence>
<comment type="caution">
    <text evidence="2">The sequence shown here is derived from an EMBL/GenBank/DDBJ whole genome shotgun (WGS) entry which is preliminary data.</text>
</comment>
<evidence type="ECO:0000259" key="1">
    <source>
        <dbReference type="SMART" id="SM00829"/>
    </source>
</evidence>
<sequence>MAIPATQKKWIINGTSKGLDEYHFTQGPVSKVEENKVLVKLHAAALNFRDLMIPRGDFPYMLDLPVVGGSDGAGEVVEVGSKVTKWKVGDRVATVFNPGHQSGPITAEAFLKGGIGGTMEGTFQEYGLFEETGLVRLASNLSYLEGATLSDAAVTAWNALYGLKPLKPGDWVLVQGTGGVSLFAVQFAKAGGARVVATTSSTAKFDILKRLGADHIINYNEDKEWGLTARRVTTGQAGFDQIVEVGGTDTMTHSLNAIKLEGVITVIGLVTGFSAPDNIMEVLKRVCTLRGIHVGSRVHMEDMMAAMEANKIQPVVDQRIFALEELRDALEYLKAQNHVGKVAVEIV</sequence>
<dbReference type="InterPro" id="IPR013154">
    <property type="entry name" value="ADH-like_N"/>
</dbReference>
<dbReference type="Pfam" id="PF08240">
    <property type="entry name" value="ADH_N"/>
    <property type="match status" value="1"/>
</dbReference>
<protein>
    <recommendedName>
        <fullName evidence="1">Enoyl reductase (ER) domain-containing protein</fullName>
    </recommendedName>
</protein>
<dbReference type="Pfam" id="PF00107">
    <property type="entry name" value="ADH_zinc_N"/>
    <property type="match status" value="1"/>
</dbReference>
<dbReference type="SUPFAM" id="SSF51735">
    <property type="entry name" value="NAD(P)-binding Rossmann-fold domains"/>
    <property type="match status" value="1"/>
</dbReference>
<gene>
    <name evidence="2" type="ORF">H2200_009532</name>
</gene>
<accession>A0AA38X2U1</accession>
<dbReference type="CDD" id="cd08276">
    <property type="entry name" value="MDR7"/>
    <property type="match status" value="1"/>
</dbReference>
<dbReference type="Gene3D" id="3.40.50.720">
    <property type="entry name" value="NAD(P)-binding Rossmann-like Domain"/>
    <property type="match status" value="1"/>
</dbReference>
<reference evidence="2" key="1">
    <citation type="submission" date="2022-10" db="EMBL/GenBank/DDBJ databases">
        <title>Culturing micro-colonial fungi from biological soil crusts in the Mojave desert and describing Neophaeococcomyces mojavensis, and introducing the new genera and species Taxawa tesnikishii.</title>
        <authorList>
            <person name="Kurbessoian T."/>
            <person name="Stajich J.E."/>
        </authorList>
    </citation>
    <scope>NUCLEOTIDE SEQUENCE</scope>
    <source>
        <strain evidence="2">TK_41</strain>
    </source>
</reference>
<dbReference type="PANTHER" id="PTHR45033">
    <property type="match status" value="1"/>
</dbReference>
<keyword evidence="3" id="KW-1185">Reference proteome</keyword>
<dbReference type="InterPro" id="IPR020843">
    <property type="entry name" value="ER"/>
</dbReference>
<name>A0AA38X2U1_9EURO</name>
<organism evidence="2 3">
    <name type="scientific">Cladophialophora chaetospira</name>
    <dbReference type="NCBI Taxonomy" id="386627"/>
    <lineage>
        <taxon>Eukaryota</taxon>
        <taxon>Fungi</taxon>
        <taxon>Dikarya</taxon>
        <taxon>Ascomycota</taxon>
        <taxon>Pezizomycotina</taxon>
        <taxon>Eurotiomycetes</taxon>
        <taxon>Chaetothyriomycetidae</taxon>
        <taxon>Chaetothyriales</taxon>
        <taxon>Herpotrichiellaceae</taxon>
        <taxon>Cladophialophora</taxon>
    </lineage>
</organism>
<evidence type="ECO:0000313" key="3">
    <source>
        <dbReference type="Proteomes" id="UP001172673"/>
    </source>
</evidence>
<dbReference type="GO" id="GO:0016491">
    <property type="term" value="F:oxidoreductase activity"/>
    <property type="evidence" value="ECO:0007669"/>
    <property type="project" value="InterPro"/>
</dbReference>
<dbReference type="EMBL" id="JAPDRK010000015">
    <property type="protein sequence ID" value="KAJ9605683.1"/>
    <property type="molecule type" value="Genomic_DNA"/>
</dbReference>
<proteinExistence type="predicted"/>
<dbReference type="InterPro" id="IPR013149">
    <property type="entry name" value="ADH-like_C"/>
</dbReference>
<dbReference type="InterPro" id="IPR036291">
    <property type="entry name" value="NAD(P)-bd_dom_sf"/>
</dbReference>
<dbReference type="InterPro" id="IPR011032">
    <property type="entry name" value="GroES-like_sf"/>
</dbReference>
<dbReference type="Proteomes" id="UP001172673">
    <property type="component" value="Unassembled WGS sequence"/>
</dbReference>
<dbReference type="PANTHER" id="PTHR45033:SF2">
    <property type="entry name" value="ZINC-TYPE ALCOHOL DEHYDROGENASE-LIKE PROTEIN C1773.06C"/>
    <property type="match status" value="1"/>
</dbReference>
<dbReference type="InterPro" id="IPR052711">
    <property type="entry name" value="Zinc_ADH-like"/>
</dbReference>
<dbReference type="Gene3D" id="3.90.180.10">
    <property type="entry name" value="Medium-chain alcohol dehydrogenases, catalytic domain"/>
    <property type="match status" value="1"/>
</dbReference>
<dbReference type="SUPFAM" id="SSF50129">
    <property type="entry name" value="GroES-like"/>
    <property type="match status" value="1"/>
</dbReference>